<feature type="domain" description="J" evidence="1">
    <location>
        <begin position="149"/>
        <end position="215"/>
    </location>
</feature>
<dbReference type="AlphaFoldDB" id="A0A4U5NUL7"/>
<evidence type="ECO:0000259" key="1">
    <source>
        <dbReference type="PROSITE" id="PS50076"/>
    </source>
</evidence>
<dbReference type="EMBL" id="AZBU02000003">
    <property type="protein sequence ID" value="TKR87188.1"/>
    <property type="molecule type" value="Genomic_DNA"/>
</dbReference>
<dbReference type="SUPFAM" id="SSF46565">
    <property type="entry name" value="Chaperone J-domain"/>
    <property type="match status" value="1"/>
</dbReference>
<evidence type="ECO:0000313" key="2">
    <source>
        <dbReference type="EMBL" id="TKR87188.1"/>
    </source>
</evidence>
<sequence length="295" mass="33401">MLGLVDMTITSHIVHPSQLVSDIDNVVVRCLLGNTPPSQVTRCYQPFFAVQMQDLPRFTWTSGGEIVPMASMQTREQEGRVLDPLFDFPAPQFNNKWCEFGAARLSSFHETATHDVSGMSLRKVISPNSSKNLSAIFLCQKRCESTTRSNYDILGIPSQVSSNDVETAYLHHLKQNHYSRGNRMTLGTIAEHREKRKAYYVLRHKETRETYDYSSRLPVGTFDHDCLAVPLDVLIAEDQAIHDDEMNLNKIEKEIRTQLALQSAAARNQNFKYAFCVVALLATGFATQQAVERKE</sequence>
<dbReference type="PROSITE" id="PS50076">
    <property type="entry name" value="DNAJ_2"/>
    <property type="match status" value="1"/>
</dbReference>
<evidence type="ECO:0000313" key="3">
    <source>
        <dbReference type="Proteomes" id="UP000298663"/>
    </source>
</evidence>
<dbReference type="Proteomes" id="UP000298663">
    <property type="component" value="Unassembled WGS sequence"/>
</dbReference>
<dbReference type="Gene3D" id="1.10.287.110">
    <property type="entry name" value="DnaJ domain"/>
    <property type="match status" value="1"/>
</dbReference>
<dbReference type="InterPro" id="IPR036869">
    <property type="entry name" value="J_dom_sf"/>
</dbReference>
<proteinExistence type="predicted"/>
<keyword evidence="3" id="KW-1185">Reference proteome</keyword>
<accession>A0A4U5NUL7</accession>
<dbReference type="InterPro" id="IPR001623">
    <property type="entry name" value="DnaJ_domain"/>
</dbReference>
<name>A0A4U5NUL7_STECR</name>
<reference evidence="2 3" key="2">
    <citation type="journal article" date="2019" name="G3 (Bethesda)">
        <title>Hybrid Assembly of the Genome of the Entomopathogenic Nematode Steinernema carpocapsae Identifies the X-Chromosome.</title>
        <authorList>
            <person name="Serra L."/>
            <person name="Macchietto M."/>
            <person name="Macias-Munoz A."/>
            <person name="McGill C.J."/>
            <person name="Rodriguez I.M."/>
            <person name="Rodriguez B."/>
            <person name="Murad R."/>
            <person name="Mortazavi A."/>
        </authorList>
    </citation>
    <scope>NUCLEOTIDE SEQUENCE [LARGE SCALE GENOMIC DNA]</scope>
    <source>
        <strain evidence="2 3">ALL</strain>
    </source>
</reference>
<organism evidence="2 3">
    <name type="scientific">Steinernema carpocapsae</name>
    <name type="common">Entomopathogenic nematode</name>
    <dbReference type="NCBI Taxonomy" id="34508"/>
    <lineage>
        <taxon>Eukaryota</taxon>
        <taxon>Metazoa</taxon>
        <taxon>Ecdysozoa</taxon>
        <taxon>Nematoda</taxon>
        <taxon>Chromadorea</taxon>
        <taxon>Rhabditida</taxon>
        <taxon>Tylenchina</taxon>
        <taxon>Panagrolaimomorpha</taxon>
        <taxon>Strongyloidoidea</taxon>
        <taxon>Steinernematidae</taxon>
        <taxon>Steinernema</taxon>
    </lineage>
</organism>
<protein>
    <recommendedName>
        <fullName evidence="1">J domain-containing protein</fullName>
    </recommendedName>
</protein>
<comment type="caution">
    <text evidence="2">The sequence shown here is derived from an EMBL/GenBank/DDBJ whole genome shotgun (WGS) entry which is preliminary data.</text>
</comment>
<gene>
    <name evidence="2" type="ORF">L596_011632</name>
</gene>
<reference evidence="2 3" key="1">
    <citation type="journal article" date="2015" name="Genome Biol.">
        <title>Comparative genomics of Steinernema reveals deeply conserved gene regulatory networks.</title>
        <authorList>
            <person name="Dillman A.R."/>
            <person name="Macchietto M."/>
            <person name="Porter C.F."/>
            <person name="Rogers A."/>
            <person name="Williams B."/>
            <person name="Antoshechkin I."/>
            <person name="Lee M.M."/>
            <person name="Goodwin Z."/>
            <person name="Lu X."/>
            <person name="Lewis E.E."/>
            <person name="Goodrich-Blair H."/>
            <person name="Stock S.P."/>
            <person name="Adams B.J."/>
            <person name="Sternberg P.W."/>
            <person name="Mortazavi A."/>
        </authorList>
    </citation>
    <scope>NUCLEOTIDE SEQUENCE [LARGE SCALE GENOMIC DNA]</scope>
    <source>
        <strain evidence="2 3">ALL</strain>
    </source>
</reference>